<proteinExistence type="predicted"/>
<name>A0A225ULT8_9STRA</name>
<evidence type="ECO:0000313" key="2">
    <source>
        <dbReference type="Proteomes" id="UP000198211"/>
    </source>
</evidence>
<sequence>YELLLVAKDASGAVSCVQCQFCQFFGHEMAVDGKRKRSSIYAFCDPESETLQLSFPLTIVDDLIGNIFFNSDDEDVPVEQPCRNLAQNETECKYVVINTPYVSNLPLNLYQLDYLLDRLPQSFINNANP</sequence>
<dbReference type="Proteomes" id="UP000198211">
    <property type="component" value="Unassembled WGS sequence"/>
</dbReference>
<dbReference type="EMBL" id="NBNE01015270">
    <property type="protein sequence ID" value="OWY93891.1"/>
    <property type="molecule type" value="Genomic_DNA"/>
</dbReference>
<dbReference type="AlphaFoldDB" id="A0A225ULT8"/>
<gene>
    <name evidence="1" type="ORF">PHMEG_00036546</name>
</gene>
<organism evidence="1 2">
    <name type="scientific">Phytophthora megakarya</name>
    <dbReference type="NCBI Taxonomy" id="4795"/>
    <lineage>
        <taxon>Eukaryota</taxon>
        <taxon>Sar</taxon>
        <taxon>Stramenopiles</taxon>
        <taxon>Oomycota</taxon>
        <taxon>Peronosporomycetes</taxon>
        <taxon>Peronosporales</taxon>
        <taxon>Peronosporaceae</taxon>
        <taxon>Phytophthora</taxon>
    </lineage>
</organism>
<protein>
    <submittedName>
        <fullName evidence="1">Uncharacterized protein</fullName>
    </submittedName>
</protein>
<feature type="non-terminal residue" evidence="1">
    <location>
        <position position="1"/>
    </location>
</feature>
<keyword evidence="2" id="KW-1185">Reference proteome</keyword>
<reference evidence="2" key="1">
    <citation type="submission" date="2017-03" db="EMBL/GenBank/DDBJ databases">
        <title>Phytopthora megakarya and P. palmivora, two closely related causual agents of cacao black pod achieved similar genome size and gene model numbers by different mechanisms.</title>
        <authorList>
            <person name="Ali S."/>
            <person name="Shao J."/>
            <person name="Larry D.J."/>
            <person name="Kronmiller B."/>
            <person name="Shen D."/>
            <person name="Strem M.D."/>
            <person name="Melnick R.L."/>
            <person name="Guiltinan M.J."/>
            <person name="Tyler B.M."/>
            <person name="Meinhardt L.W."/>
            <person name="Bailey B.A."/>
        </authorList>
    </citation>
    <scope>NUCLEOTIDE SEQUENCE [LARGE SCALE GENOMIC DNA]</scope>
    <source>
        <strain evidence="2">zdho120</strain>
    </source>
</reference>
<dbReference type="STRING" id="4795.A0A225ULT8"/>
<comment type="caution">
    <text evidence="1">The sequence shown here is derived from an EMBL/GenBank/DDBJ whole genome shotgun (WGS) entry which is preliminary data.</text>
</comment>
<evidence type="ECO:0000313" key="1">
    <source>
        <dbReference type="EMBL" id="OWY93891.1"/>
    </source>
</evidence>
<accession>A0A225ULT8</accession>
<dbReference type="OrthoDB" id="121814at2759"/>